<dbReference type="Proteomes" id="UP000251485">
    <property type="component" value="Unassembled WGS sequence"/>
</dbReference>
<protein>
    <submittedName>
        <fullName evidence="1">Glucose-6-phosphate isomerase</fullName>
    </submittedName>
</protein>
<accession>A0A2X2C6V8</accession>
<gene>
    <name evidence="1" type="primary">pgi_1</name>
    <name evidence="1" type="ORF">NCTC10975_01654</name>
</gene>
<dbReference type="GO" id="GO:0016853">
    <property type="term" value="F:isomerase activity"/>
    <property type="evidence" value="ECO:0007669"/>
    <property type="project" value="UniProtKB-KW"/>
</dbReference>
<evidence type="ECO:0000313" key="1">
    <source>
        <dbReference type="EMBL" id="SPY95955.1"/>
    </source>
</evidence>
<evidence type="ECO:0000313" key="2">
    <source>
        <dbReference type="Proteomes" id="UP000251485"/>
    </source>
</evidence>
<reference evidence="1 2" key="1">
    <citation type="submission" date="2018-06" db="EMBL/GenBank/DDBJ databases">
        <authorList>
            <consortium name="Pathogen Informatics"/>
            <person name="Doyle S."/>
        </authorList>
    </citation>
    <scope>NUCLEOTIDE SEQUENCE [LARGE SCALE GENOMIC DNA]</scope>
    <source>
        <strain evidence="1 2">NCTC10975</strain>
    </source>
</reference>
<dbReference type="EMBL" id="UAUE01000011">
    <property type="protein sequence ID" value="SPY95955.1"/>
    <property type="molecule type" value="Genomic_DNA"/>
</dbReference>
<organism evidence="1 2">
    <name type="scientific">Proteus mirabilis</name>
    <dbReference type="NCBI Taxonomy" id="584"/>
    <lineage>
        <taxon>Bacteria</taxon>
        <taxon>Pseudomonadati</taxon>
        <taxon>Pseudomonadota</taxon>
        <taxon>Gammaproteobacteria</taxon>
        <taxon>Enterobacterales</taxon>
        <taxon>Morganellaceae</taxon>
        <taxon>Proteus</taxon>
    </lineage>
</organism>
<proteinExistence type="predicted"/>
<dbReference type="AlphaFoldDB" id="A0A2X2C6V8"/>
<sequence>MKNVNPTHTLAWKALEDHFAVMKDTEMKNTVLSRSITL</sequence>
<name>A0A2X2C6V8_PROMI</name>
<keyword evidence="1" id="KW-0413">Isomerase</keyword>